<keyword evidence="1" id="KW-0472">Membrane</keyword>
<dbReference type="OrthoDB" id="1863469at2"/>
<protein>
    <submittedName>
        <fullName evidence="3">ABC-type uncharacterized transport system</fullName>
    </submittedName>
</protein>
<evidence type="ECO:0000313" key="3">
    <source>
        <dbReference type="EMBL" id="SEK77774.1"/>
    </source>
</evidence>
<evidence type="ECO:0000256" key="1">
    <source>
        <dbReference type="SAM" id="Phobius"/>
    </source>
</evidence>
<dbReference type="Pfam" id="PF23357">
    <property type="entry name" value="DUF7088"/>
    <property type="match status" value="1"/>
</dbReference>
<name>A0A1H7JTS7_RUMAL</name>
<feature type="domain" description="DUF7088" evidence="2">
    <location>
        <begin position="82"/>
        <end position="151"/>
    </location>
</feature>
<feature type="transmembrane region" description="Helical" evidence="1">
    <location>
        <begin position="49"/>
        <end position="71"/>
    </location>
</feature>
<dbReference type="RefSeq" id="WP_074832238.1">
    <property type="nucleotide sequence ID" value="NZ_FOAT01000005.1"/>
</dbReference>
<keyword evidence="1" id="KW-0812">Transmembrane</keyword>
<dbReference type="AlphaFoldDB" id="A0A1H7JTS7"/>
<organism evidence="3 4">
    <name type="scientific">Ruminococcus albus</name>
    <dbReference type="NCBI Taxonomy" id="1264"/>
    <lineage>
        <taxon>Bacteria</taxon>
        <taxon>Bacillati</taxon>
        <taxon>Bacillota</taxon>
        <taxon>Clostridia</taxon>
        <taxon>Eubacteriales</taxon>
        <taxon>Oscillospiraceae</taxon>
        <taxon>Ruminococcus</taxon>
    </lineage>
</organism>
<keyword evidence="1" id="KW-1133">Transmembrane helix</keyword>
<dbReference type="InterPro" id="IPR055396">
    <property type="entry name" value="DUF7088"/>
</dbReference>
<accession>A0A1H7JTS7</accession>
<dbReference type="EMBL" id="FOAT01000005">
    <property type="protein sequence ID" value="SEK77774.1"/>
    <property type="molecule type" value="Genomic_DNA"/>
</dbReference>
<reference evidence="3 4" key="1">
    <citation type="submission" date="2016-10" db="EMBL/GenBank/DDBJ databases">
        <authorList>
            <person name="de Groot N.N."/>
        </authorList>
    </citation>
    <scope>NUCLEOTIDE SEQUENCE [LARGE SCALE GENOMIC DNA]</scope>
    <source>
        <strain evidence="3 4">KH2T6</strain>
    </source>
</reference>
<proteinExistence type="predicted"/>
<evidence type="ECO:0000259" key="2">
    <source>
        <dbReference type="Pfam" id="PF23357"/>
    </source>
</evidence>
<gene>
    <name evidence="3" type="ORF">SAMN05216469_105197</name>
</gene>
<evidence type="ECO:0000313" key="4">
    <source>
        <dbReference type="Proteomes" id="UP000186015"/>
    </source>
</evidence>
<feature type="transmembrane region" description="Helical" evidence="1">
    <location>
        <begin position="546"/>
        <end position="568"/>
    </location>
</feature>
<sequence length="573" mass="64320">MENKEEKVTSSNSEKLKKIVDEEKKSKKKNKDSELEGVVAKKLKHGTMATALTCVFLAVLVLLNVVTTVLFERYPINIDLTKEKIYSMTEESEEYVKNVDRDVLVTIFADEDTFINYSSYNKQAVELLKNYCKMNHHISYRFVDIDSNPDVIKSYSDTISNFDIIFETSSEVDGETVKRTRKLGMIDLLSFQDDFVSQLSQQGVSIDMLREQAGGDDMRLLVTPLPMLNYNRLASFIDSSNAEQAYTSALMTVTDPNPVNVTFLTGRSEVSDVTTKTSPFSYFRTLLVANGYTVNEIDITKDEIPAETDIAVIPAPTVDYLPEEVQKVSDYLNNGNELGKQLIYVASYSQDKTPNLDEFLEEYGLSVGEGVVCETYKENYINYPFCTLSTDLSSDFNQDVLNKDLVISSMYTRPVNTLYDQQGMITTQQYVKSSENAYTAKLSYNQSLGTLVPSETLTNGQQCLFAIGSKAKFADDGSGETSYSNVLCFGSEYLLQSNILSAQQYGNSEYFFSIIAGITHKADGVFIKPKTLKGTAFDIDQSKKTVLMWTFCVIIPLAVLGTGLFVWLRRKNK</sequence>
<dbReference type="Proteomes" id="UP000186015">
    <property type="component" value="Unassembled WGS sequence"/>
</dbReference>